<dbReference type="EMBL" id="JAUQOM010000007">
    <property type="protein sequence ID" value="MDO7836199.1"/>
    <property type="molecule type" value="Genomic_DNA"/>
</dbReference>
<comment type="caution">
    <text evidence="1">The sequence shown here is derived from an EMBL/GenBank/DDBJ whole genome shotgun (WGS) entry which is preliminary data.</text>
</comment>
<dbReference type="Proteomes" id="UP001176471">
    <property type="component" value="Unassembled WGS sequence"/>
</dbReference>
<gene>
    <name evidence="1" type="ORF">Q4610_14205</name>
</gene>
<organism evidence="1 2">
    <name type="scientific">Sphingobium cyanobacteriorum</name>
    <dbReference type="NCBI Taxonomy" id="3063954"/>
    <lineage>
        <taxon>Bacteria</taxon>
        <taxon>Pseudomonadati</taxon>
        <taxon>Pseudomonadota</taxon>
        <taxon>Alphaproteobacteria</taxon>
        <taxon>Sphingomonadales</taxon>
        <taxon>Sphingomonadaceae</taxon>
        <taxon>Sphingobium</taxon>
    </lineage>
</organism>
<accession>A0ABT8ZQG8</accession>
<protein>
    <submittedName>
        <fullName evidence="1">Uncharacterized protein</fullName>
    </submittedName>
</protein>
<dbReference type="RefSeq" id="WP_304536618.1">
    <property type="nucleotide sequence ID" value="NZ_JAUQOM010000007.1"/>
</dbReference>
<name>A0ABT8ZQG8_9SPHN</name>
<keyword evidence="2" id="KW-1185">Reference proteome</keyword>
<sequence>MGLANSRTTGDHNYTVVPGRQVMEHLSNIYFLARPHGGAP</sequence>
<proteinExistence type="predicted"/>
<evidence type="ECO:0000313" key="2">
    <source>
        <dbReference type="Proteomes" id="UP001176471"/>
    </source>
</evidence>
<reference evidence="1" key="1">
    <citation type="submission" date="2023-07" db="EMBL/GenBank/DDBJ databases">
        <title>Bacterial whole genome sequence for Sphingobium sp. HBC34.</title>
        <authorList>
            <person name="Le V."/>
            <person name="Ko S.-R."/>
            <person name="Ahn C.-Y."/>
            <person name="Oh H.-M."/>
        </authorList>
    </citation>
    <scope>NUCLEOTIDE SEQUENCE</scope>
    <source>
        <strain evidence="1">HBC34</strain>
    </source>
</reference>
<evidence type="ECO:0000313" key="1">
    <source>
        <dbReference type="EMBL" id="MDO7836199.1"/>
    </source>
</evidence>